<accession>A0A165B9U1</accession>
<feature type="region of interest" description="Disordered" evidence="1">
    <location>
        <begin position="207"/>
        <end position="231"/>
    </location>
</feature>
<keyword evidence="3" id="KW-1185">Reference proteome</keyword>
<feature type="region of interest" description="Disordered" evidence="1">
    <location>
        <begin position="364"/>
        <end position="388"/>
    </location>
</feature>
<sequence>MPRGRKARVRSETPESEPERVYEVEYVRFATLVREKPKRGRVYLEWVYSIKWVGYPPEPVTTTWTAGSFNIDNSVVTDFYSHADPSTIKDLYAEGDIIFPTQSYREHGIISAHLARRETGEDYQTQTEIDALRKSLEDRSDFRLIRDDWMDERMTIQPQPKGRGKALAPILSPYTLTHQEVPMVDLVTSLRQLLLSVDDWNEAQEWEEMDTSGPLDSEQPGEGTAQFDDDGWPTSLTKIAFADDGSHAFKSILNAIGTDTAGVKMVRHAARLWQSRERRPCQIKLLTEANVARFGGLENVPEDYVEQADTSTECAHFFHEENLKRYLKTGATKCPICKRELHFCPFPARYPSLENPKRARKLLQPVPSSQNKGAKRVPNVSHLATPAH</sequence>
<dbReference type="AlphaFoldDB" id="A0A165B9U1"/>
<dbReference type="Gene3D" id="3.30.40.10">
    <property type="entry name" value="Zinc/RING finger domain, C3HC4 (zinc finger)"/>
    <property type="match status" value="1"/>
</dbReference>
<evidence type="ECO:0000256" key="1">
    <source>
        <dbReference type="SAM" id="MobiDB-lite"/>
    </source>
</evidence>
<gene>
    <name evidence="2" type="ORF">EXIGLDRAFT_781348</name>
</gene>
<proteinExistence type="predicted"/>
<dbReference type="InParanoid" id="A0A165B9U1"/>
<dbReference type="InterPro" id="IPR013083">
    <property type="entry name" value="Znf_RING/FYVE/PHD"/>
</dbReference>
<reference evidence="2 3" key="1">
    <citation type="journal article" date="2016" name="Mol. Biol. Evol.">
        <title>Comparative Genomics of Early-Diverging Mushroom-Forming Fungi Provides Insights into the Origins of Lignocellulose Decay Capabilities.</title>
        <authorList>
            <person name="Nagy L.G."/>
            <person name="Riley R."/>
            <person name="Tritt A."/>
            <person name="Adam C."/>
            <person name="Daum C."/>
            <person name="Floudas D."/>
            <person name="Sun H."/>
            <person name="Yadav J.S."/>
            <person name="Pangilinan J."/>
            <person name="Larsson K.H."/>
            <person name="Matsuura K."/>
            <person name="Barry K."/>
            <person name="Labutti K."/>
            <person name="Kuo R."/>
            <person name="Ohm R.A."/>
            <person name="Bhattacharya S.S."/>
            <person name="Shirouzu T."/>
            <person name="Yoshinaga Y."/>
            <person name="Martin F.M."/>
            <person name="Grigoriev I.V."/>
            <person name="Hibbett D.S."/>
        </authorList>
    </citation>
    <scope>NUCLEOTIDE SEQUENCE [LARGE SCALE GENOMIC DNA]</scope>
    <source>
        <strain evidence="2 3">HHB12029</strain>
    </source>
</reference>
<protein>
    <recommendedName>
        <fullName evidence="4">Chromo domain-containing protein</fullName>
    </recommendedName>
</protein>
<organism evidence="2 3">
    <name type="scientific">Exidia glandulosa HHB12029</name>
    <dbReference type="NCBI Taxonomy" id="1314781"/>
    <lineage>
        <taxon>Eukaryota</taxon>
        <taxon>Fungi</taxon>
        <taxon>Dikarya</taxon>
        <taxon>Basidiomycota</taxon>
        <taxon>Agaricomycotina</taxon>
        <taxon>Agaricomycetes</taxon>
        <taxon>Auriculariales</taxon>
        <taxon>Exidiaceae</taxon>
        <taxon>Exidia</taxon>
    </lineage>
</organism>
<name>A0A165B9U1_EXIGL</name>
<evidence type="ECO:0000313" key="3">
    <source>
        <dbReference type="Proteomes" id="UP000077266"/>
    </source>
</evidence>
<evidence type="ECO:0008006" key="4">
    <source>
        <dbReference type="Google" id="ProtNLM"/>
    </source>
</evidence>
<dbReference type="EMBL" id="KV426516">
    <property type="protein sequence ID" value="KZV80148.1"/>
    <property type="molecule type" value="Genomic_DNA"/>
</dbReference>
<dbReference type="Proteomes" id="UP000077266">
    <property type="component" value="Unassembled WGS sequence"/>
</dbReference>
<evidence type="ECO:0000313" key="2">
    <source>
        <dbReference type="EMBL" id="KZV80148.1"/>
    </source>
</evidence>
<dbReference type="SUPFAM" id="SSF57850">
    <property type="entry name" value="RING/U-box"/>
    <property type="match status" value="1"/>
</dbReference>